<dbReference type="Proteomes" id="UP000751190">
    <property type="component" value="Unassembled WGS sequence"/>
</dbReference>
<evidence type="ECO:0000313" key="3">
    <source>
        <dbReference type="Proteomes" id="UP000751190"/>
    </source>
</evidence>
<proteinExistence type="predicted"/>
<dbReference type="AlphaFoldDB" id="A0A8J5XJT9"/>
<name>A0A8J5XJT9_DIALT</name>
<gene>
    <name evidence="2" type="ORF">KFE25_005588</name>
</gene>
<organism evidence="2 3">
    <name type="scientific">Diacronema lutheri</name>
    <name type="common">Unicellular marine alga</name>
    <name type="synonym">Monochrysis lutheri</name>
    <dbReference type="NCBI Taxonomy" id="2081491"/>
    <lineage>
        <taxon>Eukaryota</taxon>
        <taxon>Haptista</taxon>
        <taxon>Haptophyta</taxon>
        <taxon>Pavlovophyceae</taxon>
        <taxon>Pavlovales</taxon>
        <taxon>Pavlovaceae</taxon>
        <taxon>Diacronema</taxon>
    </lineage>
</organism>
<sequence length="313" mass="32041">MAARRVLWSGLSCRRVALGARALRGVGTASRALPPLSSERSARADDGGGEAGGAGGATAAALHPLVHRLNTTLEDYPIPSFVGFIGLSYGVFGASFVVLNTAGFDMPALAVAGAVSRLTRWFKKPVDVALTLLLARAFPASTAIKLGPLIVPQLPREESRPDATAAGDGGGGLLLARWADFATRWLEGPVNRYGAPFMLARWITGLSLVTLTTTVVHAGVDITAVLAPVFSDTQALAAVSGTASALAGAMVTNTLSLPLRVLLFAQLARPLFVAMRLTPVTHASTPAVPVAGDASRAAPPAASVPASPAPTRS</sequence>
<comment type="caution">
    <text evidence="2">The sequence shown here is derived from an EMBL/GenBank/DDBJ whole genome shotgun (WGS) entry which is preliminary data.</text>
</comment>
<reference evidence="2" key="1">
    <citation type="submission" date="2021-05" db="EMBL/GenBank/DDBJ databases">
        <title>The genome of the haptophyte Pavlova lutheri (Diacronema luteri, Pavlovales) - a model for lipid biosynthesis in eukaryotic algae.</title>
        <authorList>
            <person name="Hulatt C.J."/>
            <person name="Posewitz M.C."/>
        </authorList>
    </citation>
    <scope>NUCLEOTIDE SEQUENCE</scope>
    <source>
        <strain evidence="2">NIVA-4/92</strain>
    </source>
</reference>
<evidence type="ECO:0000313" key="2">
    <source>
        <dbReference type="EMBL" id="KAG8466018.1"/>
    </source>
</evidence>
<dbReference type="EMBL" id="JAGTXO010000009">
    <property type="protein sequence ID" value="KAG8466018.1"/>
    <property type="molecule type" value="Genomic_DNA"/>
</dbReference>
<accession>A0A8J5XJT9</accession>
<keyword evidence="3" id="KW-1185">Reference proteome</keyword>
<evidence type="ECO:0000256" key="1">
    <source>
        <dbReference type="SAM" id="MobiDB-lite"/>
    </source>
</evidence>
<feature type="region of interest" description="Disordered" evidence="1">
    <location>
        <begin position="291"/>
        <end position="313"/>
    </location>
</feature>
<feature type="compositionally biased region" description="Low complexity" evidence="1">
    <location>
        <begin position="294"/>
        <end position="313"/>
    </location>
</feature>
<protein>
    <submittedName>
        <fullName evidence="2">Uncharacterized protein</fullName>
    </submittedName>
</protein>